<evidence type="ECO:0000259" key="11">
    <source>
        <dbReference type="PROSITE" id="PS51462"/>
    </source>
</evidence>
<dbReference type="CDD" id="cd02885">
    <property type="entry name" value="NUDIX_IPP_Isomerase"/>
    <property type="match status" value="1"/>
</dbReference>
<keyword evidence="5 10" id="KW-0479">Metal-binding</keyword>
<dbReference type="GO" id="GO:0046872">
    <property type="term" value="F:metal ion binding"/>
    <property type="evidence" value="ECO:0007669"/>
    <property type="project" value="UniProtKB-KW"/>
</dbReference>
<dbReference type="Pfam" id="PF00293">
    <property type="entry name" value="NUDIX"/>
    <property type="match status" value="1"/>
</dbReference>
<feature type="binding site" evidence="10">
    <location>
        <position position="31"/>
    </location>
    <ligand>
        <name>Mn(2+)</name>
        <dbReference type="ChEBI" id="CHEBI:29035"/>
    </ligand>
</feature>
<evidence type="ECO:0000256" key="7">
    <source>
        <dbReference type="ARBA" id="ARBA00023211"/>
    </source>
</evidence>
<accession>A0A7W7CGK9</accession>
<evidence type="ECO:0000256" key="8">
    <source>
        <dbReference type="ARBA" id="ARBA00023229"/>
    </source>
</evidence>
<keyword evidence="4 10" id="KW-0963">Cytoplasm</keyword>
<comment type="cofactor">
    <cofactor evidence="10">
        <name>Mg(2+)</name>
        <dbReference type="ChEBI" id="CHEBI:18420"/>
    </cofactor>
    <text evidence="10">Binds 1 Mg(2+) ion per subunit. The magnesium ion binds only when substrate is bound.</text>
</comment>
<evidence type="ECO:0000256" key="4">
    <source>
        <dbReference type="ARBA" id="ARBA00022490"/>
    </source>
</evidence>
<comment type="pathway">
    <text evidence="1 10">Isoprenoid biosynthesis; dimethylallyl diphosphate biosynthesis; dimethylallyl diphosphate from isopentenyl diphosphate: step 1/1.</text>
</comment>
<dbReference type="EC" id="5.3.3.2" evidence="3 10"/>
<feature type="binding site" evidence="10">
    <location>
        <position position="112"/>
    </location>
    <ligand>
        <name>Mn(2+)</name>
        <dbReference type="ChEBI" id="CHEBI:29035"/>
    </ligand>
</feature>
<dbReference type="NCBIfam" id="NF002995">
    <property type="entry name" value="PRK03759.1"/>
    <property type="match status" value="1"/>
</dbReference>
<dbReference type="GO" id="GO:0009240">
    <property type="term" value="P:isopentenyl diphosphate biosynthetic process"/>
    <property type="evidence" value="ECO:0007669"/>
    <property type="project" value="TreeGrafter"/>
</dbReference>
<feature type="binding site" evidence="10">
    <location>
        <position position="68"/>
    </location>
    <ligand>
        <name>Mn(2+)</name>
        <dbReference type="ChEBI" id="CHEBI:29035"/>
    </ligand>
</feature>
<evidence type="ECO:0000256" key="2">
    <source>
        <dbReference type="ARBA" id="ARBA00007579"/>
    </source>
</evidence>
<evidence type="ECO:0000256" key="10">
    <source>
        <dbReference type="HAMAP-Rule" id="MF_00202"/>
    </source>
</evidence>
<evidence type="ECO:0000256" key="5">
    <source>
        <dbReference type="ARBA" id="ARBA00022723"/>
    </source>
</evidence>
<name>A0A7W7CGK9_9PSEU</name>
<comment type="caution">
    <text evidence="12">The sequence shown here is derived from an EMBL/GenBank/DDBJ whole genome shotgun (WGS) entry which is preliminary data.</text>
</comment>
<dbReference type="NCBIfam" id="TIGR02150">
    <property type="entry name" value="IPP_isom_1"/>
    <property type="match status" value="1"/>
</dbReference>
<evidence type="ECO:0000256" key="6">
    <source>
        <dbReference type="ARBA" id="ARBA00022842"/>
    </source>
</evidence>
<feature type="domain" description="Nudix hydrolase" evidence="11">
    <location>
        <begin position="29"/>
        <end position="166"/>
    </location>
</feature>
<dbReference type="InterPro" id="IPR056375">
    <property type="entry name" value="Idi_bact"/>
</dbReference>
<gene>
    <name evidence="10" type="primary">idi</name>
    <name evidence="12" type="ORF">HNR67_006922</name>
</gene>
<keyword evidence="9 10" id="KW-0413">Isomerase</keyword>
<dbReference type="Gene3D" id="3.90.79.10">
    <property type="entry name" value="Nucleoside Triphosphate Pyrophosphohydrolase"/>
    <property type="match status" value="1"/>
</dbReference>
<dbReference type="RefSeq" id="WP_247763991.1">
    <property type="nucleotide sequence ID" value="NZ_BAAAUI010000062.1"/>
</dbReference>
<dbReference type="InterPro" id="IPR000086">
    <property type="entry name" value="NUDIX_hydrolase_dom"/>
</dbReference>
<keyword evidence="8 10" id="KW-0414">Isoprene biosynthesis</keyword>
<protein>
    <recommendedName>
        <fullName evidence="3 10">Isopentenyl-diphosphate Delta-isomerase</fullName>
        <shortName evidence="10">IPP isomerase</shortName>
        <ecNumber evidence="3 10">5.3.3.2</ecNumber>
    </recommendedName>
    <alternativeName>
        <fullName evidence="10">IPP:DMAPP isomerase</fullName>
    </alternativeName>
    <alternativeName>
        <fullName evidence="10">Isopentenyl pyrophosphate isomerase</fullName>
    </alternativeName>
</protein>
<evidence type="ECO:0000313" key="13">
    <source>
        <dbReference type="Proteomes" id="UP000533598"/>
    </source>
</evidence>
<dbReference type="UniPathway" id="UPA00059">
    <property type="reaction ID" value="UER00104"/>
</dbReference>
<proteinExistence type="inferred from homology"/>
<dbReference type="AlphaFoldDB" id="A0A7W7CGK9"/>
<dbReference type="Proteomes" id="UP000533598">
    <property type="component" value="Unassembled WGS sequence"/>
</dbReference>
<sequence length="178" mass="19830">MRRIVELVDPDGNTIGETSVEEAHTPPGRLHRAFSVMLFDEDDRVLLQQRAKVKNRFPELWANTCCSHPLAGEDIALSAIKRVDEELHLKIEELREVGAFTYQALDGHGAAEHEFDHVLIGKIGADAHLTAKPEPGEIEQLKWVQYSELVADHAANPQNYAPWVPGVVRLIEAARATS</sequence>
<feature type="binding site" evidence="10">
    <location>
        <position position="86"/>
    </location>
    <ligand>
        <name>Mg(2+)</name>
        <dbReference type="ChEBI" id="CHEBI:18420"/>
    </ligand>
</feature>
<comment type="catalytic activity">
    <reaction evidence="10">
        <text>isopentenyl diphosphate = dimethylallyl diphosphate</text>
        <dbReference type="Rhea" id="RHEA:23284"/>
        <dbReference type="ChEBI" id="CHEBI:57623"/>
        <dbReference type="ChEBI" id="CHEBI:128769"/>
        <dbReference type="EC" id="5.3.3.2"/>
    </reaction>
</comment>
<comment type="subcellular location">
    <subcellularLocation>
        <location evidence="10">Cytoplasm</location>
    </subcellularLocation>
</comment>
<keyword evidence="6 10" id="KW-0460">Magnesium</keyword>
<comment type="cofactor">
    <cofactor evidence="10">
        <name>Mn(2+)</name>
        <dbReference type="ChEBI" id="CHEBI:29035"/>
    </cofactor>
    <text evidence="10">Binds 1 Mn(2+) ion per subunit.</text>
</comment>
<comment type="function">
    <text evidence="10">Catalyzes the 1,3-allylic rearrangement of the homoallylic substrate isopentenyl (IPP) to its highly electrophilic allylic isomer, dimethylallyl diphosphate (DMAPP).</text>
</comment>
<feature type="active site" evidence="10">
    <location>
        <position position="66"/>
    </location>
</feature>
<dbReference type="GO" id="GO:0005737">
    <property type="term" value="C:cytoplasm"/>
    <property type="evidence" value="ECO:0007669"/>
    <property type="project" value="UniProtKB-SubCell"/>
</dbReference>
<reference evidence="12 13" key="1">
    <citation type="submission" date="2020-08" db="EMBL/GenBank/DDBJ databases">
        <title>Sequencing the genomes of 1000 actinobacteria strains.</title>
        <authorList>
            <person name="Klenk H.-P."/>
        </authorList>
    </citation>
    <scope>NUCLEOTIDE SEQUENCE [LARGE SCALE GENOMIC DNA]</scope>
    <source>
        <strain evidence="12 13">DSM 44230</strain>
    </source>
</reference>
<dbReference type="InterPro" id="IPR015797">
    <property type="entry name" value="NUDIX_hydrolase-like_dom_sf"/>
</dbReference>
<evidence type="ECO:0000256" key="3">
    <source>
        <dbReference type="ARBA" id="ARBA00012057"/>
    </source>
</evidence>
<dbReference type="GO" id="GO:0004452">
    <property type="term" value="F:isopentenyl-diphosphate delta-isomerase activity"/>
    <property type="evidence" value="ECO:0007669"/>
    <property type="project" value="UniProtKB-UniRule"/>
</dbReference>
<keyword evidence="13" id="KW-1185">Reference proteome</keyword>
<keyword evidence="7 10" id="KW-0464">Manganese</keyword>
<evidence type="ECO:0000256" key="1">
    <source>
        <dbReference type="ARBA" id="ARBA00004826"/>
    </source>
</evidence>
<feature type="active site" evidence="10">
    <location>
        <position position="114"/>
    </location>
</feature>
<dbReference type="PANTHER" id="PTHR10885:SF0">
    <property type="entry name" value="ISOPENTENYL-DIPHOSPHATE DELTA-ISOMERASE"/>
    <property type="match status" value="1"/>
</dbReference>
<dbReference type="EMBL" id="JACHMH010000001">
    <property type="protein sequence ID" value="MBB4680804.1"/>
    <property type="molecule type" value="Genomic_DNA"/>
</dbReference>
<feature type="binding site" evidence="10">
    <location>
        <position position="114"/>
    </location>
    <ligand>
        <name>Mn(2+)</name>
        <dbReference type="ChEBI" id="CHEBI:29035"/>
    </ligand>
</feature>
<dbReference type="PIRSF" id="PIRSF018427">
    <property type="entry name" value="Isopntndiph_ism"/>
    <property type="match status" value="1"/>
</dbReference>
<dbReference type="GO" id="GO:0050992">
    <property type="term" value="P:dimethylallyl diphosphate biosynthetic process"/>
    <property type="evidence" value="ECO:0007669"/>
    <property type="project" value="UniProtKB-UniRule"/>
</dbReference>
<dbReference type="InterPro" id="IPR011876">
    <property type="entry name" value="IsopentenylPP_isomerase_typ1"/>
</dbReference>
<feature type="binding site" evidence="10">
    <location>
        <position position="24"/>
    </location>
    <ligand>
        <name>Mn(2+)</name>
        <dbReference type="ChEBI" id="CHEBI:29035"/>
    </ligand>
</feature>
<dbReference type="HAMAP" id="MF_00202">
    <property type="entry name" value="Idi"/>
    <property type="match status" value="1"/>
</dbReference>
<dbReference type="PANTHER" id="PTHR10885">
    <property type="entry name" value="ISOPENTENYL-DIPHOSPHATE DELTA-ISOMERASE"/>
    <property type="match status" value="1"/>
</dbReference>
<organism evidence="12 13">
    <name type="scientific">Crossiella cryophila</name>
    <dbReference type="NCBI Taxonomy" id="43355"/>
    <lineage>
        <taxon>Bacteria</taxon>
        <taxon>Bacillati</taxon>
        <taxon>Actinomycetota</taxon>
        <taxon>Actinomycetes</taxon>
        <taxon>Pseudonocardiales</taxon>
        <taxon>Pseudonocardiaceae</taxon>
        <taxon>Crossiella</taxon>
    </lineage>
</organism>
<evidence type="ECO:0000256" key="9">
    <source>
        <dbReference type="ARBA" id="ARBA00023235"/>
    </source>
</evidence>
<comment type="similarity">
    <text evidence="2 10">Belongs to the IPP isomerase type 1 family.</text>
</comment>
<evidence type="ECO:0000313" key="12">
    <source>
        <dbReference type="EMBL" id="MBB4680804.1"/>
    </source>
</evidence>
<dbReference type="SUPFAM" id="SSF55811">
    <property type="entry name" value="Nudix"/>
    <property type="match status" value="1"/>
</dbReference>
<dbReference type="PROSITE" id="PS51462">
    <property type="entry name" value="NUDIX"/>
    <property type="match status" value="1"/>
</dbReference>